<evidence type="ECO:0000256" key="4">
    <source>
        <dbReference type="ARBA" id="ARBA00005555"/>
    </source>
</evidence>
<evidence type="ECO:0000313" key="17">
    <source>
        <dbReference type="EMBL" id="OMH80542.1"/>
    </source>
</evidence>
<comment type="similarity">
    <text evidence="4 14">Belongs to the BRE1 family.</text>
</comment>
<dbReference type="UniPathway" id="UPA00143"/>
<dbReference type="EMBL" id="LSSK01001162">
    <property type="protein sequence ID" value="OMH80542.1"/>
    <property type="molecule type" value="Genomic_DNA"/>
</dbReference>
<comment type="catalytic activity">
    <reaction evidence="1 14">
        <text>S-ubiquitinyl-[E2 ubiquitin-conjugating enzyme]-L-cysteine + [acceptor protein]-L-lysine = [E2 ubiquitin-conjugating enzyme]-L-cysteine + N(6)-ubiquitinyl-[acceptor protein]-L-lysine.</text>
        <dbReference type="EC" id="2.3.2.27"/>
    </reaction>
</comment>
<evidence type="ECO:0000256" key="10">
    <source>
        <dbReference type="ARBA" id="ARBA00022853"/>
    </source>
</evidence>
<dbReference type="PROSITE" id="PS00518">
    <property type="entry name" value="ZF_RING_1"/>
    <property type="match status" value="1"/>
</dbReference>
<protein>
    <recommendedName>
        <fullName evidence="14">E3 ubiquitin protein ligase</fullName>
        <ecNumber evidence="14">2.3.2.27</ecNumber>
    </recommendedName>
</protein>
<keyword evidence="9 14" id="KW-0862">Zinc</keyword>
<comment type="pathway">
    <text evidence="3 14">Protein modification; protein ubiquitination.</text>
</comment>
<evidence type="ECO:0000256" key="5">
    <source>
        <dbReference type="ARBA" id="ARBA00022679"/>
    </source>
</evidence>
<evidence type="ECO:0000256" key="7">
    <source>
        <dbReference type="ARBA" id="ARBA00022771"/>
    </source>
</evidence>
<dbReference type="GO" id="GO:0016567">
    <property type="term" value="P:protein ubiquitination"/>
    <property type="evidence" value="ECO:0007669"/>
    <property type="project" value="UniProtKB-UniRule"/>
</dbReference>
<evidence type="ECO:0000256" key="1">
    <source>
        <dbReference type="ARBA" id="ARBA00000900"/>
    </source>
</evidence>
<dbReference type="GO" id="GO:0005634">
    <property type="term" value="C:nucleus"/>
    <property type="evidence" value="ECO:0007669"/>
    <property type="project" value="UniProtKB-SubCell"/>
</dbReference>
<dbReference type="InterPro" id="IPR017907">
    <property type="entry name" value="Znf_RING_CS"/>
</dbReference>
<dbReference type="SMART" id="SM00184">
    <property type="entry name" value="RING"/>
    <property type="match status" value="1"/>
</dbReference>
<comment type="caution">
    <text evidence="17">The sequence shown here is derived from an EMBL/GenBank/DDBJ whole genome shotgun (WGS) entry which is preliminary data.</text>
</comment>
<dbReference type="PROSITE" id="PS50089">
    <property type="entry name" value="ZF_RING_2"/>
    <property type="match status" value="1"/>
</dbReference>
<dbReference type="Proteomes" id="UP000188320">
    <property type="component" value="Unassembled WGS sequence"/>
</dbReference>
<evidence type="ECO:0000256" key="2">
    <source>
        <dbReference type="ARBA" id="ARBA00004123"/>
    </source>
</evidence>
<dbReference type="Pfam" id="PF00097">
    <property type="entry name" value="zf-C3HC4"/>
    <property type="match status" value="1"/>
</dbReference>
<evidence type="ECO:0000256" key="14">
    <source>
        <dbReference type="RuleBase" id="RU365038"/>
    </source>
</evidence>
<dbReference type="AlphaFoldDB" id="A0A1R1PI68"/>
<dbReference type="SUPFAM" id="SSF57850">
    <property type="entry name" value="RING/U-box"/>
    <property type="match status" value="1"/>
</dbReference>
<keyword evidence="10 14" id="KW-0156">Chromatin regulator</keyword>
<organism evidence="17 18">
    <name type="scientific">Zancudomyces culisetae</name>
    <name type="common">Gut fungus</name>
    <name type="synonym">Smittium culisetae</name>
    <dbReference type="NCBI Taxonomy" id="1213189"/>
    <lineage>
        <taxon>Eukaryota</taxon>
        <taxon>Fungi</taxon>
        <taxon>Fungi incertae sedis</taxon>
        <taxon>Zoopagomycota</taxon>
        <taxon>Kickxellomycotina</taxon>
        <taxon>Harpellomycetes</taxon>
        <taxon>Harpellales</taxon>
        <taxon>Legeriomycetaceae</taxon>
        <taxon>Zancudomyces</taxon>
    </lineage>
</organism>
<evidence type="ECO:0000256" key="3">
    <source>
        <dbReference type="ARBA" id="ARBA00004906"/>
    </source>
</evidence>
<accession>A0A1R1PI68</accession>
<keyword evidence="6 14" id="KW-0479">Metal-binding</keyword>
<dbReference type="CDD" id="cd16499">
    <property type="entry name" value="RING-HC_Bre1-like"/>
    <property type="match status" value="1"/>
</dbReference>
<comment type="subcellular location">
    <subcellularLocation>
        <location evidence="2 14">Nucleus</location>
    </subcellularLocation>
</comment>
<sequence>LERSAELMEKEMQAIISAFSKLEEQASHKVLSLVGKEQVIHRLIAEKAKYEEKFLALNRDREALTNALASYRFQNAKQFDHIRNVDERERNLTQQLTVLELQVLALRTAHDKIQASLLDSISAADILRNQLVVAENKAAAAKLLAEQRLADAQAAASDCAAVSEKLSVATARLARKSFATTDSPSSSFPSSTFQSANNSSADLVDQYKSLLKCPSCRRNFKTHVLNRCMHVFCKSCLDSRIETRQRKCPTCGDAFGVNDVRQIYL</sequence>
<evidence type="ECO:0000256" key="11">
    <source>
        <dbReference type="ARBA" id="ARBA00023054"/>
    </source>
</evidence>
<proteinExistence type="inferred from homology"/>
<feature type="coiled-coil region" evidence="15">
    <location>
        <begin position="5"/>
        <end position="102"/>
    </location>
</feature>
<keyword evidence="12 14" id="KW-0539">Nucleus</keyword>
<name>A0A1R1PI68_ZANCU</name>
<dbReference type="GO" id="GO:0008270">
    <property type="term" value="F:zinc ion binding"/>
    <property type="evidence" value="ECO:0007669"/>
    <property type="project" value="UniProtKB-KW"/>
</dbReference>
<feature type="domain" description="RING-type" evidence="16">
    <location>
        <begin position="213"/>
        <end position="251"/>
    </location>
</feature>
<evidence type="ECO:0000259" key="16">
    <source>
        <dbReference type="PROSITE" id="PS50089"/>
    </source>
</evidence>
<keyword evidence="7 13" id="KW-0863">Zinc-finger</keyword>
<evidence type="ECO:0000256" key="13">
    <source>
        <dbReference type="PROSITE-ProRule" id="PRU00175"/>
    </source>
</evidence>
<dbReference type="InterPro" id="IPR013956">
    <property type="entry name" value="E3_ubiquit_lig_Bre1"/>
</dbReference>
<evidence type="ECO:0000313" key="18">
    <source>
        <dbReference type="Proteomes" id="UP000188320"/>
    </source>
</evidence>
<evidence type="ECO:0000256" key="6">
    <source>
        <dbReference type="ARBA" id="ARBA00022723"/>
    </source>
</evidence>
<keyword evidence="11 14" id="KW-0175">Coiled coil</keyword>
<reference evidence="18" key="1">
    <citation type="submission" date="2017-01" db="EMBL/GenBank/DDBJ databases">
        <authorList>
            <person name="Wang Y."/>
            <person name="White M."/>
            <person name="Kvist S."/>
            <person name="Moncalvo J.-M."/>
        </authorList>
    </citation>
    <scope>NUCLEOTIDE SEQUENCE [LARGE SCALE GENOMIC DNA]</scope>
    <source>
        <strain evidence="18">COL-18-3</strain>
    </source>
</reference>
<feature type="non-terminal residue" evidence="17">
    <location>
        <position position="1"/>
    </location>
</feature>
<dbReference type="GO" id="GO:0033503">
    <property type="term" value="C:HULC complex"/>
    <property type="evidence" value="ECO:0007669"/>
    <property type="project" value="TreeGrafter"/>
</dbReference>
<dbReference type="GO" id="GO:0006325">
    <property type="term" value="P:chromatin organization"/>
    <property type="evidence" value="ECO:0007669"/>
    <property type="project" value="UniProtKB-KW"/>
</dbReference>
<dbReference type="Pfam" id="PF08647">
    <property type="entry name" value="BRE1"/>
    <property type="match status" value="1"/>
</dbReference>
<dbReference type="OrthoDB" id="10266039at2759"/>
<evidence type="ECO:0000256" key="15">
    <source>
        <dbReference type="SAM" id="Coils"/>
    </source>
</evidence>
<dbReference type="InterPro" id="IPR018957">
    <property type="entry name" value="Znf_C3HC4_RING-type"/>
</dbReference>
<dbReference type="InterPro" id="IPR001841">
    <property type="entry name" value="Znf_RING"/>
</dbReference>
<dbReference type="Gene3D" id="3.30.40.10">
    <property type="entry name" value="Zinc/RING finger domain, C3HC4 (zinc finger)"/>
    <property type="match status" value="1"/>
</dbReference>
<keyword evidence="18" id="KW-1185">Reference proteome</keyword>
<dbReference type="PANTHER" id="PTHR23163:SF0">
    <property type="entry name" value="E3 UBIQUITIN-PROTEIN LIGASE BRE1"/>
    <property type="match status" value="1"/>
</dbReference>
<dbReference type="InterPro" id="IPR013083">
    <property type="entry name" value="Znf_RING/FYVE/PHD"/>
</dbReference>
<keyword evidence="5 14" id="KW-0808">Transferase</keyword>
<dbReference type="EC" id="2.3.2.27" evidence="14"/>
<evidence type="ECO:0000256" key="12">
    <source>
        <dbReference type="ARBA" id="ARBA00023242"/>
    </source>
</evidence>
<gene>
    <name evidence="17" type="ORF">AX774_g6036</name>
</gene>
<dbReference type="GO" id="GO:0061630">
    <property type="term" value="F:ubiquitin protein ligase activity"/>
    <property type="evidence" value="ECO:0007669"/>
    <property type="project" value="UniProtKB-EC"/>
</dbReference>
<evidence type="ECO:0000256" key="8">
    <source>
        <dbReference type="ARBA" id="ARBA00022786"/>
    </source>
</evidence>
<dbReference type="PANTHER" id="PTHR23163">
    <property type="entry name" value="RING FINGER PROTEIN-RELATED"/>
    <property type="match status" value="1"/>
</dbReference>
<keyword evidence="8 14" id="KW-0833">Ubl conjugation pathway</keyword>
<evidence type="ECO:0000256" key="9">
    <source>
        <dbReference type="ARBA" id="ARBA00022833"/>
    </source>
</evidence>